<keyword evidence="2" id="KW-1133">Transmembrane helix</keyword>
<keyword evidence="2" id="KW-0472">Membrane</keyword>
<gene>
    <name evidence="3" type="ORF">V8G54_025527</name>
</gene>
<protein>
    <submittedName>
        <fullName evidence="3">Uncharacterized protein</fullName>
    </submittedName>
</protein>
<evidence type="ECO:0000313" key="3">
    <source>
        <dbReference type="EMBL" id="WVY99457.1"/>
    </source>
</evidence>
<evidence type="ECO:0000256" key="2">
    <source>
        <dbReference type="SAM" id="Phobius"/>
    </source>
</evidence>
<sequence>MLMMEQLFFLIMAYLLSMGPITYLEKFLSTTSLQRSSPFNQILLKVASFLFSESLLVQPPQDLNPFDIESEAPMPLEVKIKSKVQLSDKIIDQPFAESRGSSSQKEGDSKAEEAEAPDIRRLAKHHSTDKSVAGGGVILGGLVTVTFAAVFCYIRVTRKIVGEQ</sequence>
<organism evidence="3 4">
    <name type="scientific">Vigna mungo</name>
    <name type="common">Black gram</name>
    <name type="synonym">Phaseolus mungo</name>
    <dbReference type="NCBI Taxonomy" id="3915"/>
    <lineage>
        <taxon>Eukaryota</taxon>
        <taxon>Viridiplantae</taxon>
        <taxon>Streptophyta</taxon>
        <taxon>Embryophyta</taxon>
        <taxon>Tracheophyta</taxon>
        <taxon>Spermatophyta</taxon>
        <taxon>Magnoliopsida</taxon>
        <taxon>eudicotyledons</taxon>
        <taxon>Gunneridae</taxon>
        <taxon>Pentapetalae</taxon>
        <taxon>rosids</taxon>
        <taxon>fabids</taxon>
        <taxon>Fabales</taxon>
        <taxon>Fabaceae</taxon>
        <taxon>Papilionoideae</taxon>
        <taxon>50 kb inversion clade</taxon>
        <taxon>NPAAA clade</taxon>
        <taxon>indigoferoid/millettioid clade</taxon>
        <taxon>Phaseoleae</taxon>
        <taxon>Vigna</taxon>
    </lineage>
</organism>
<dbReference type="AlphaFoldDB" id="A0AAQ3MYK8"/>
<dbReference type="Proteomes" id="UP001374535">
    <property type="component" value="Chromosome 8"/>
</dbReference>
<feature type="compositionally biased region" description="Basic and acidic residues" evidence="1">
    <location>
        <begin position="105"/>
        <end position="127"/>
    </location>
</feature>
<dbReference type="PANTHER" id="PTHR34558:SF4">
    <property type="entry name" value="TRANSMEMBRANE PROTEIN"/>
    <property type="match status" value="1"/>
</dbReference>
<feature type="transmembrane region" description="Helical" evidence="2">
    <location>
        <begin position="132"/>
        <end position="154"/>
    </location>
</feature>
<evidence type="ECO:0000313" key="4">
    <source>
        <dbReference type="Proteomes" id="UP001374535"/>
    </source>
</evidence>
<keyword evidence="2" id="KW-0812">Transmembrane</keyword>
<evidence type="ECO:0000256" key="1">
    <source>
        <dbReference type="SAM" id="MobiDB-lite"/>
    </source>
</evidence>
<dbReference type="EMBL" id="CP144693">
    <property type="protein sequence ID" value="WVY99457.1"/>
    <property type="molecule type" value="Genomic_DNA"/>
</dbReference>
<dbReference type="PANTHER" id="PTHR34558">
    <property type="entry name" value="EXPRESSED PROTEIN"/>
    <property type="match status" value="1"/>
</dbReference>
<keyword evidence="4" id="KW-1185">Reference proteome</keyword>
<accession>A0AAQ3MYK8</accession>
<feature type="region of interest" description="Disordered" evidence="1">
    <location>
        <begin position="92"/>
        <end position="127"/>
    </location>
</feature>
<reference evidence="3 4" key="1">
    <citation type="journal article" date="2023" name="Life. Sci Alliance">
        <title>Evolutionary insights into 3D genome organization and epigenetic landscape of Vigna mungo.</title>
        <authorList>
            <person name="Junaid A."/>
            <person name="Singh B."/>
            <person name="Bhatia S."/>
        </authorList>
    </citation>
    <scope>NUCLEOTIDE SEQUENCE [LARGE SCALE GENOMIC DNA]</scope>
    <source>
        <strain evidence="3">Urdbean</strain>
    </source>
</reference>
<name>A0AAQ3MYK8_VIGMU</name>
<proteinExistence type="predicted"/>